<feature type="domain" description="HTH tetR-type" evidence="7">
    <location>
        <begin position="32"/>
        <end position="92"/>
    </location>
</feature>
<dbReference type="PRINTS" id="PR00455">
    <property type="entry name" value="HTHTETR"/>
</dbReference>
<organism evidence="8 9">
    <name type="scientific">Micromonospora sediminicola</name>
    <dbReference type="NCBI Taxonomy" id="946078"/>
    <lineage>
        <taxon>Bacteria</taxon>
        <taxon>Bacillati</taxon>
        <taxon>Actinomycetota</taxon>
        <taxon>Actinomycetes</taxon>
        <taxon>Micromonosporales</taxon>
        <taxon>Micromonosporaceae</taxon>
        <taxon>Micromonospora</taxon>
    </lineage>
</organism>
<evidence type="ECO:0000313" key="8">
    <source>
        <dbReference type="EMBL" id="SBT65042.1"/>
    </source>
</evidence>
<dbReference type="GO" id="GO:0046677">
    <property type="term" value="P:response to antibiotic"/>
    <property type="evidence" value="ECO:0007669"/>
    <property type="project" value="InterPro"/>
</dbReference>
<evidence type="ECO:0000256" key="6">
    <source>
        <dbReference type="SAM" id="MobiDB-lite"/>
    </source>
</evidence>
<evidence type="ECO:0000313" key="9">
    <source>
        <dbReference type="Proteomes" id="UP000199558"/>
    </source>
</evidence>
<reference evidence="9" key="1">
    <citation type="submission" date="2016-06" db="EMBL/GenBank/DDBJ databases">
        <authorList>
            <person name="Varghese N."/>
            <person name="Submissions Spin"/>
        </authorList>
    </citation>
    <scope>NUCLEOTIDE SEQUENCE [LARGE SCALE GENOMIC DNA]</scope>
    <source>
        <strain evidence="9">DSM 45794</strain>
    </source>
</reference>
<dbReference type="InterPro" id="IPR050109">
    <property type="entry name" value="HTH-type_TetR-like_transc_reg"/>
</dbReference>
<dbReference type="InterPro" id="IPR003012">
    <property type="entry name" value="Tet_transcr_reg_TetR"/>
</dbReference>
<evidence type="ECO:0000256" key="5">
    <source>
        <dbReference type="PROSITE-ProRule" id="PRU00335"/>
    </source>
</evidence>
<proteinExistence type="predicted"/>
<dbReference type="EMBL" id="FLRH01000003">
    <property type="protein sequence ID" value="SBT65042.1"/>
    <property type="molecule type" value="Genomic_DNA"/>
</dbReference>
<dbReference type="PROSITE" id="PS50977">
    <property type="entry name" value="HTH_TETR_2"/>
    <property type="match status" value="1"/>
</dbReference>
<dbReference type="SUPFAM" id="SSF46689">
    <property type="entry name" value="Homeodomain-like"/>
    <property type="match status" value="1"/>
</dbReference>
<dbReference type="Pfam" id="PF00440">
    <property type="entry name" value="TetR_N"/>
    <property type="match status" value="1"/>
</dbReference>
<evidence type="ECO:0000256" key="2">
    <source>
        <dbReference type="ARBA" id="ARBA00023015"/>
    </source>
</evidence>
<dbReference type="SUPFAM" id="SSF48498">
    <property type="entry name" value="Tetracyclin repressor-like, C-terminal domain"/>
    <property type="match status" value="1"/>
</dbReference>
<gene>
    <name evidence="8" type="ORF">GA0070622_2032</name>
</gene>
<keyword evidence="9" id="KW-1185">Reference proteome</keyword>
<dbReference type="Proteomes" id="UP000199558">
    <property type="component" value="Unassembled WGS sequence"/>
</dbReference>
<dbReference type="AlphaFoldDB" id="A0A1A9B831"/>
<dbReference type="GO" id="GO:0000976">
    <property type="term" value="F:transcription cis-regulatory region binding"/>
    <property type="evidence" value="ECO:0007669"/>
    <property type="project" value="TreeGrafter"/>
</dbReference>
<dbReference type="PANTHER" id="PTHR30055">
    <property type="entry name" value="HTH-TYPE TRANSCRIPTIONAL REGULATOR RUTR"/>
    <property type="match status" value="1"/>
</dbReference>
<dbReference type="InterPro" id="IPR009057">
    <property type="entry name" value="Homeodomain-like_sf"/>
</dbReference>
<evidence type="ECO:0000256" key="1">
    <source>
        <dbReference type="ARBA" id="ARBA00022491"/>
    </source>
</evidence>
<dbReference type="Gene3D" id="1.10.357.10">
    <property type="entry name" value="Tetracycline Repressor, domain 2"/>
    <property type="match status" value="1"/>
</dbReference>
<name>A0A1A9B831_9ACTN</name>
<keyword evidence="2" id="KW-0805">Transcription regulation</keyword>
<dbReference type="GO" id="GO:0003700">
    <property type="term" value="F:DNA-binding transcription factor activity"/>
    <property type="evidence" value="ECO:0007669"/>
    <property type="project" value="TreeGrafter"/>
</dbReference>
<accession>A0A1A9B831</accession>
<evidence type="ECO:0000259" key="7">
    <source>
        <dbReference type="PROSITE" id="PS50977"/>
    </source>
</evidence>
<keyword evidence="1" id="KW-0678">Repressor</keyword>
<dbReference type="InterPro" id="IPR004111">
    <property type="entry name" value="Repressor_TetR_C"/>
</dbReference>
<evidence type="ECO:0000256" key="4">
    <source>
        <dbReference type="ARBA" id="ARBA00023163"/>
    </source>
</evidence>
<protein>
    <submittedName>
        <fullName evidence="8">Transcriptional regulator, TetR family</fullName>
    </submittedName>
</protein>
<keyword evidence="4" id="KW-0804">Transcription</keyword>
<keyword evidence="3 5" id="KW-0238">DNA-binding</keyword>
<dbReference type="PRINTS" id="PR00400">
    <property type="entry name" value="TETREPRESSOR"/>
</dbReference>
<dbReference type="STRING" id="946078.GA0070622_2032"/>
<dbReference type="PANTHER" id="PTHR30055:SF151">
    <property type="entry name" value="TRANSCRIPTIONAL REGULATORY PROTEIN"/>
    <property type="match status" value="1"/>
</dbReference>
<feature type="region of interest" description="Disordered" evidence="6">
    <location>
        <begin position="1"/>
        <end position="34"/>
    </location>
</feature>
<dbReference type="Pfam" id="PF02909">
    <property type="entry name" value="TetR_C_1"/>
    <property type="match status" value="1"/>
</dbReference>
<dbReference type="InterPro" id="IPR036271">
    <property type="entry name" value="Tet_transcr_reg_TetR-rel_C_sf"/>
</dbReference>
<evidence type="ECO:0000256" key="3">
    <source>
        <dbReference type="ARBA" id="ARBA00023125"/>
    </source>
</evidence>
<sequence length="257" mass="27864">MFESRPPEVSVSDQPAPPWRTRARTRPAPRRPLSQQAVVDTALALINREGLGALSMRRVAQELGTGPASLYAHVSGKEELLELLVDRASADIVVPAPDPARWAEQIREVAWQAYRVYATHTNLALASLATIPTGPNALRVTEGMLEILLAGGVPPQRAAWFLDRLFLYIAGDAYEGALYAEKARAAGQDPPTWWANMHRQLRAYYQGLPAPTYPRILGHLDELMAGGGDERFGFGLDLLIDGLAATAPAGSEGHRAG</sequence>
<dbReference type="InterPro" id="IPR001647">
    <property type="entry name" value="HTH_TetR"/>
</dbReference>
<feature type="DNA-binding region" description="H-T-H motif" evidence="5">
    <location>
        <begin position="55"/>
        <end position="74"/>
    </location>
</feature>
<dbReference type="GO" id="GO:0045892">
    <property type="term" value="P:negative regulation of DNA-templated transcription"/>
    <property type="evidence" value="ECO:0007669"/>
    <property type="project" value="InterPro"/>
</dbReference>